<sequence length="326" mass="38602">MKKIILIILLSSYGLFAQTIDDLKKSDSIYFYFSSSGSQEKKVSNEDSYTKDTIVSYSYFKNGKEFLGFRYSKYKNFDAIDAKKETYKQYHKKEFLIKNEQQIVDIKFLNKLSLHTFEFRNIIQGKKLFLIDDEEITGEKILIREVFINMLDAAICDDTENIKVTTVKDIPPFYYEMRSKDEFYTFLKPKKDDGNENLYVLFKPSNNTYKNSYKYTTLNGSIRSESKIQEQFTFKLTIKNQKVFFQLTNKRKQKMILLKKDDLFSGKYNTVSHEKLSTLSEKQFENLFSTVKNIYVVENFENSEFVTLKLVKISAEANDFIRKDYE</sequence>
<proteinExistence type="predicted"/>
<feature type="signal peptide" evidence="1">
    <location>
        <begin position="1"/>
        <end position="17"/>
    </location>
</feature>
<evidence type="ECO:0000313" key="3">
    <source>
        <dbReference type="Proteomes" id="UP000464657"/>
    </source>
</evidence>
<organism evidence="2 3">
    <name type="scientific">Kordia antarctica</name>
    <dbReference type="NCBI Taxonomy" id="1218801"/>
    <lineage>
        <taxon>Bacteria</taxon>
        <taxon>Pseudomonadati</taxon>
        <taxon>Bacteroidota</taxon>
        <taxon>Flavobacteriia</taxon>
        <taxon>Flavobacteriales</taxon>
        <taxon>Flavobacteriaceae</taxon>
        <taxon>Kordia</taxon>
    </lineage>
</organism>
<dbReference type="KEGG" id="kan:IMCC3317_38940"/>
<name>A0A7L4ZPQ3_9FLAO</name>
<gene>
    <name evidence="2" type="ORF">IMCC3317_38940</name>
</gene>
<evidence type="ECO:0000313" key="2">
    <source>
        <dbReference type="EMBL" id="QHI38501.1"/>
    </source>
</evidence>
<dbReference type="OrthoDB" id="1452577at2"/>
<protein>
    <submittedName>
        <fullName evidence="2">Uncharacterized protein</fullName>
    </submittedName>
</protein>
<reference evidence="2 3" key="1">
    <citation type="journal article" date="2013" name="Int. J. Syst. Evol. Microbiol.">
        <title>Kordia antarctica sp. nov., isolated from Antarctic seawater.</title>
        <authorList>
            <person name="Baek K."/>
            <person name="Choi A."/>
            <person name="Kang I."/>
            <person name="Lee K."/>
            <person name="Cho J.C."/>
        </authorList>
    </citation>
    <scope>NUCLEOTIDE SEQUENCE [LARGE SCALE GENOMIC DNA]</scope>
    <source>
        <strain evidence="2 3">IMCC3317</strain>
    </source>
</reference>
<dbReference type="Proteomes" id="UP000464657">
    <property type="component" value="Chromosome"/>
</dbReference>
<dbReference type="EMBL" id="CP019288">
    <property type="protein sequence ID" value="QHI38501.1"/>
    <property type="molecule type" value="Genomic_DNA"/>
</dbReference>
<dbReference type="RefSeq" id="WP_160131048.1">
    <property type="nucleotide sequence ID" value="NZ_CP019288.1"/>
</dbReference>
<keyword evidence="1" id="KW-0732">Signal</keyword>
<feature type="chain" id="PRO_5029610613" evidence="1">
    <location>
        <begin position="18"/>
        <end position="326"/>
    </location>
</feature>
<accession>A0A7L4ZPQ3</accession>
<keyword evidence="3" id="KW-1185">Reference proteome</keyword>
<evidence type="ECO:0000256" key="1">
    <source>
        <dbReference type="SAM" id="SignalP"/>
    </source>
</evidence>
<dbReference type="AlphaFoldDB" id="A0A7L4ZPQ3"/>